<feature type="region of interest" description="Disordered" evidence="1">
    <location>
        <begin position="1"/>
        <end position="60"/>
    </location>
</feature>
<gene>
    <name evidence="2" type="ORF">SCLCIDRAFT_1217875</name>
</gene>
<keyword evidence="3" id="KW-1185">Reference proteome</keyword>
<feature type="non-terminal residue" evidence="2">
    <location>
        <position position="95"/>
    </location>
</feature>
<evidence type="ECO:0000256" key="1">
    <source>
        <dbReference type="SAM" id="MobiDB-lite"/>
    </source>
</evidence>
<proteinExistence type="predicted"/>
<feature type="compositionally biased region" description="Polar residues" evidence="1">
    <location>
        <begin position="1"/>
        <end position="27"/>
    </location>
</feature>
<dbReference type="EMBL" id="KN822075">
    <property type="protein sequence ID" value="KIM59315.1"/>
    <property type="molecule type" value="Genomic_DNA"/>
</dbReference>
<organism evidence="2 3">
    <name type="scientific">Scleroderma citrinum Foug A</name>
    <dbReference type="NCBI Taxonomy" id="1036808"/>
    <lineage>
        <taxon>Eukaryota</taxon>
        <taxon>Fungi</taxon>
        <taxon>Dikarya</taxon>
        <taxon>Basidiomycota</taxon>
        <taxon>Agaricomycotina</taxon>
        <taxon>Agaricomycetes</taxon>
        <taxon>Agaricomycetidae</taxon>
        <taxon>Boletales</taxon>
        <taxon>Sclerodermatineae</taxon>
        <taxon>Sclerodermataceae</taxon>
        <taxon>Scleroderma</taxon>
    </lineage>
</organism>
<evidence type="ECO:0000313" key="2">
    <source>
        <dbReference type="EMBL" id="KIM59315.1"/>
    </source>
</evidence>
<dbReference type="Proteomes" id="UP000053989">
    <property type="component" value="Unassembled WGS sequence"/>
</dbReference>
<dbReference type="AlphaFoldDB" id="A0A0C3DF27"/>
<dbReference type="HOGENOM" id="CLU_2378544_0_0_1"/>
<reference evidence="2 3" key="1">
    <citation type="submission" date="2014-04" db="EMBL/GenBank/DDBJ databases">
        <authorList>
            <consortium name="DOE Joint Genome Institute"/>
            <person name="Kuo A."/>
            <person name="Kohler A."/>
            <person name="Nagy L.G."/>
            <person name="Floudas D."/>
            <person name="Copeland A."/>
            <person name="Barry K.W."/>
            <person name="Cichocki N."/>
            <person name="Veneault-Fourrey C."/>
            <person name="LaButti K."/>
            <person name="Lindquist E.A."/>
            <person name="Lipzen A."/>
            <person name="Lundell T."/>
            <person name="Morin E."/>
            <person name="Murat C."/>
            <person name="Sun H."/>
            <person name="Tunlid A."/>
            <person name="Henrissat B."/>
            <person name="Grigoriev I.V."/>
            <person name="Hibbett D.S."/>
            <person name="Martin F."/>
            <person name="Nordberg H.P."/>
            <person name="Cantor M.N."/>
            <person name="Hua S.X."/>
        </authorList>
    </citation>
    <scope>NUCLEOTIDE SEQUENCE [LARGE SCALE GENOMIC DNA]</scope>
    <source>
        <strain evidence="2 3">Foug A</strain>
    </source>
</reference>
<accession>A0A0C3DF27</accession>
<name>A0A0C3DF27_9AGAM</name>
<feature type="compositionally biased region" description="Low complexity" evidence="1">
    <location>
        <begin position="28"/>
        <end position="51"/>
    </location>
</feature>
<dbReference type="InParanoid" id="A0A0C3DF27"/>
<reference evidence="3" key="2">
    <citation type="submission" date="2015-01" db="EMBL/GenBank/DDBJ databases">
        <title>Evolutionary Origins and Diversification of the Mycorrhizal Mutualists.</title>
        <authorList>
            <consortium name="DOE Joint Genome Institute"/>
            <consortium name="Mycorrhizal Genomics Consortium"/>
            <person name="Kohler A."/>
            <person name="Kuo A."/>
            <person name="Nagy L.G."/>
            <person name="Floudas D."/>
            <person name="Copeland A."/>
            <person name="Barry K.W."/>
            <person name="Cichocki N."/>
            <person name="Veneault-Fourrey C."/>
            <person name="LaButti K."/>
            <person name="Lindquist E.A."/>
            <person name="Lipzen A."/>
            <person name="Lundell T."/>
            <person name="Morin E."/>
            <person name="Murat C."/>
            <person name="Riley R."/>
            <person name="Ohm R."/>
            <person name="Sun H."/>
            <person name="Tunlid A."/>
            <person name="Henrissat B."/>
            <person name="Grigoriev I.V."/>
            <person name="Hibbett D.S."/>
            <person name="Martin F."/>
        </authorList>
    </citation>
    <scope>NUCLEOTIDE SEQUENCE [LARGE SCALE GENOMIC DNA]</scope>
    <source>
        <strain evidence="3">Foug A</strain>
    </source>
</reference>
<evidence type="ECO:0000313" key="3">
    <source>
        <dbReference type="Proteomes" id="UP000053989"/>
    </source>
</evidence>
<sequence>MPSSTSVMAFQASMEQSTAPATPRESSTPARQPPMATTPTATKAPAAPSITSTEKSAPLLPHLAVDKKDKEAKVASASFAQSNFRKWLDLVGLRH</sequence>
<protein>
    <submittedName>
        <fullName evidence="2">Uncharacterized protein</fullName>
    </submittedName>
</protein>